<dbReference type="RefSeq" id="WP_176008893.1">
    <property type="nucleotide sequence ID" value="NZ_CP041372.2"/>
</dbReference>
<organism evidence="2 3">
    <name type="scientific">Paenalkalicoccus suaedae</name>
    <dbReference type="NCBI Taxonomy" id="2592382"/>
    <lineage>
        <taxon>Bacteria</taxon>
        <taxon>Bacillati</taxon>
        <taxon>Bacillota</taxon>
        <taxon>Bacilli</taxon>
        <taxon>Bacillales</taxon>
        <taxon>Bacillaceae</taxon>
        <taxon>Paenalkalicoccus</taxon>
    </lineage>
</organism>
<sequence length="384" mass="43402">MISLYKKVYVEQINTAAFVRLCQHHRIRITVVKTSGTAITCHVHIRDIDHLMELLTDQGANARIHGYVGMMHSLSQLNIFALLGSVGFALTLYILMSLTWSVEVEGGNVALRHQVLELLEEKGLKQHSFIVRHPSMEELQTFALAELDQIAFIGGEKIGTTYSFRIIEKRQENQVEEKRLGHLTATRDAVIKRIVAGTGTAAVRVDQFVRKNDILISGYIGREEDKQLVAAEGEVIGEFWEIAKVEQPLIHDYETVVGPKNTRYAIQLGSYTIPLFFNEPGGYKERQSKKLLDKGLTIAFHTNHYYELTKTQVEYAQEEAVQEAKSAAKDQLQETLTDSGEILQEKVLHESMENGKVKVVIHYTVNDSIAKKRSVIKENETIGR</sequence>
<name>A0A859FDC6_9BACI</name>
<evidence type="ECO:0000313" key="3">
    <source>
        <dbReference type="Proteomes" id="UP000318138"/>
    </source>
</evidence>
<dbReference type="Pfam" id="PF06898">
    <property type="entry name" value="YqfD"/>
    <property type="match status" value="1"/>
</dbReference>
<reference evidence="3" key="1">
    <citation type="submission" date="2019-07" db="EMBL/GenBank/DDBJ databases">
        <title>Bacillus alkalisoli sp. nov. isolated from saline soil.</title>
        <authorList>
            <person name="Sun J.-Q."/>
            <person name="Xu L."/>
        </authorList>
    </citation>
    <scope>NUCLEOTIDE SEQUENCE [LARGE SCALE GENOMIC DNA]</scope>
    <source>
        <strain evidence="3">M4U3P1</strain>
    </source>
</reference>
<keyword evidence="1" id="KW-1133">Transmembrane helix</keyword>
<protein>
    <submittedName>
        <fullName evidence="2">Sporulation protein YqfD</fullName>
    </submittedName>
</protein>
<keyword evidence="1" id="KW-0812">Transmembrane</keyword>
<accession>A0A859FDC6</accession>
<feature type="transmembrane region" description="Helical" evidence="1">
    <location>
        <begin position="79"/>
        <end position="102"/>
    </location>
</feature>
<evidence type="ECO:0000313" key="2">
    <source>
        <dbReference type="EMBL" id="QKS70858.1"/>
    </source>
</evidence>
<proteinExistence type="predicted"/>
<dbReference type="Proteomes" id="UP000318138">
    <property type="component" value="Chromosome"/>
</dbReference>
<dbReference type="AlphaFoldDB" id="A0A859FDC6"/>
<evidence type="ECO:0000256" key="1">
    <source>
        <dbReference type="SAM" id="Phobius"/>
    </source>
</evidence>
<keyword evidence="3" id="KW-1185">Reference proteome</keyword>
<dbReference type="EMBL" id="CP041372">
    <property type="protein sequence ID" value="QKS70858.1"/>
    <property type="molecule type" value="Genomic_DNA"/>
</dbReference>
<dbReference type="PIRSF" id="PIRSF029895">
    <property type="entry name" value="SpoIV"/>
    <property type="match status" value="1"/>
</dbReference>
<gene>
    <name evidence="2" type="ORF">FLK61_29465</name>
</gene>
<keyword evidence="1" id="KW-0472">Membrane</keyword>
<dbReference type="KEGG" id="psua:FLK61_29465"/>
<dbReference type="InterPro" id="IPR010690">
    <property type="entry name" value="YqfD"/>
</dbReference>